<feature type="domain" description="VOC" evidence="1">
    <location>
        <begin position="7"/>
        <end position="123"/>
    </location>
</feature>
<dbReference type="InterPro" id="IPR037523">
    <property type="entry name" value="VOC_core"/>
</dbReference>
<dbReference type="CDD" id="cd07247">
    <property type="entry name" value="SgaA_N_like"/>
    <property type="match status" value="1"/>
</dbReference>
<dbReference type="PANTHER" id="PTHR33993:SF1">
    <property type="entry name" value="GLYOXALASE FAMILY PROTEIN"/>
    <property type="match status" value="1"/>
</dbReference>
<reference evidence="2 3" key="1">
    <citation type="journal article" date="2013" name="ISME J.">
        <title>Metabolic model for the filamentous 'Candidatus Microthrix parvicella' based on genomic and metagenomic analyses.</title>
        <authorList>
            <person name="Jon McIlroy S."/>
            <person name="Kristiansen R."/>
            <person name="Albertsen M."/>
            <person name="Michael Karst S."/>
            <person name="Rossetti S."/>
            <person name="Lund Nielsen J."/>
            <person name="Tandoi V."/>
            <person name="James Seviour R."/>
            <person name="Nielsen P.H."/>
        </authorList>
    </citation>
    <scope>NUCLEOTIDE SEQUENCE [LARGE SCALE GENOMIC DNA]</scope>
    <source>
        <strain evidence="2 3">RN1</strain>
    </source>
</reference>
<evidence type="ECO:0000313" key="2">
    <source>
        <dbReference type="EMBL" id="CCM62921.1"/>
    </source>
</evidence>
<dbReference type="Gene3D" id="3.10.180.10">
    <property type="entry name" value="2,3-Dihydroxybiphenyl 1,2-Dioxygenase, domain 1"/>
    <property type="match status" value="1"/>
</dbReference>
<dbReference type="Pfam" id="PF00903">
    <property type="entry name" value="Glyoxalase"/>
    <property type="match status" value="1"/>
</dbReference>
<evidence type="ECO:0000259" key="1">
    <source>
        <dbReference type="PROSITE" id="PS51819"/>
    </source>
</evidence>
<dbReference type="HOGENOM" id="CLU_127592_3_2_11"/>
<dbReference type="STRING" id="1229780.BN381_150034"/>
<dbReference type="InterPro" id="IPR029068">
    <property type="entry name" value="Glyas_Bleomycin-R_OHBP_Dase"/>
</dbReference>
<comment type="caution">
    <text evidence="2">The sequence shown here is derived from an EMBL/GenBank/DDBJ whole genome shotgun (WGS) entry which is preliminary data.</text>
</comment>
<keyword evidence="3" id="KW-1185">Reference proteome</keyword>
<dbReference type="SUPFAM" id="SSF54593">
    <property type="entry name" value="Glyoxalase/Bleomycin resistance protein/Dihydroxybiphenyl dioxygenase"/>
    <property type="match status" value="1"/>
</dbReference>
<proteinExistence type="predicted"/>
<keyword evidence="2" id="KW-0560">Oxidoreductase</keyword>
<dbReference type="EMBL" id="CANL01000007">
    <property type="protein sequence ID" value="CCM62921.1"/>
    <property type="molecule type" value="Genomic_DNA"/>
</dbReference>
<keyword evidence="2" id="KW-0223">Dioxygenase</keyword>
<evidence type="ECO:0000313" key="3">
    <source>
        <dbReference type="Proteomes" id="UP000018291"/>
    </source>
</evidence>
<dbReference type="eggNOG" id="COG3324">
    <property type="taxonomic scope" value="Bacteria"/>
</dbReference>
<protein>
    <submittedName>
        <fullName evidence="2">Glyoxalase/bleomycin resistance protein/dioxygenase</fullName>
    </submittedName>
</protein>
<dbReference type="Proteomes" id="UP000018291">
    <property type="component" value="Unassembled WGS sequence"/>
</dbReference>
<dbReference type="InterPro" id="IPR052164">
    <property type="entry name" value="Anthracycline_SecMetBiosynth"/>
</dbReference>
<gene>
    <name evidence="2" type="ORF">BN381_150034</name>
</gene>
<dbReference type="PANTHER" id="PTHR33993">
    <property type="entry name" value="GLYOXALASE-RELATED"/>
    <property type="match status" value="1"/>
</dbReference>
<organism evidence="2 3">
    <name type="scientific">Candidatus Neomicrothrix parvicella RN1</name>
    <dbReference type="NCBI Taxonomy" id="1229780"/>
    <lineage>
        <taxon>Bacteria</taxon>
        <taxon>Bacillati</taxon>
        <taxon>Actinomycetota</taxon>
        <taxon>Acidimicrobiia</taxon>
        <taxon>Acidimicrobiales</taxon>
        <taxon>Microthrixaceae</taxon>
        <taxon>Candidatus Neomicrothrix</taxon>
    </lineage>
</organism>
<name>R4Z0W6_9ACTN</name>
<sequence>MARMNPKLTHFAINADDVDATQAFYRAVFGWQFQDYGPPGFVQILDASGSAPIGAIQQRRQLLDDEPTRGFECTFGVDDVEAVRERVLAAGGRILMEKFTISKVGTLIAFEDPGGNPALAMEYDDDAE</sequence>
<dbReference type="InterPro" id="IPR004360">
    <property type="entry name" value="Glyas_Fos-R_dOase_dom"/>
</dbReference>
<dbReference type="GO" id="GO:0051213">
    <property type="term" value="F:dioxygenase activity"/>
    <property type="evidence" value="ECO:0007669"/>
    <property type="project" value="UniProtKB-KW"/>
</dbReference>
<dbReference type="OrthoDB" id="9793039at2"/>
<accession>R4Z0W6</accession>
<dbReference type="AlphaFoldDB" id="R4Z0W6"/>
<dbReference type="PROSITE" id="PS51819">
    <property type="entry name" value="VOC"/>
    <property type="match status" value="1"/>
</dbReference>